<reference evidence="2" key="1">
    <citation type="submission" date="2018-05" db="EMBL/GenBank/DDBJ databases">
        <title>Draft genome of Mucuna pruriens seed.</title>
        <authorList>
            <person name="Nnadi N.E."/>
            <person name="Vos R."/>
            <person name="Hasami M.H."/>
            <person name="Devisetty U.K."/>
            <person name="Aguiy J.C."/>
        </authorList>
    </citation>
    <scope>NUCLEOTIDE SEQUENCE [LARGE SCALE GENOMIC DNA]</scope>
    <source>
        <strain evidence="2">JCA_2017</strain>
    </source>
</reference>
<evidence type="ECO:0000313" key="3">
    <source>
        <dbReference type="Proteomes" id="UP000257109"/>
    </source>
</evidence>
<evidence type="ECO:0008006" key="4">
    <source>
        <dbReference type="Google" id="ProtNLM"/>
    </source>
</evidence>
<dbReference type="PANTHER" id="PTHR35046:SF9">
    <property type="entry name" value="RNA-DIRECTED DNA POLYMERASE"/>
    <property type="match status" value="1"/>
</dbReference>
<keyword evidence="3" id="KW-1185">Reference proteome</keyword>
<protein>
    <recommendedName>
        <fullName evidence="4">Mitochondrial protein</fullName>
    </recommendedName>
</protein>
<dbReference type="InterPro" id="IPR043128">
    <property type="entry name" value="Rev_trsase/Diguanyl_cyclase"/>
</dbReference>
<accession>A0A371FTG0</accession>
<evidence type="ECO:0000313" key="2">
    <source>
        <dbReference type="EMBL" id="RDX81635.1"/>
    </source>
</evidence>
<comment type="caution">
    <text evidence="2">The sequence shown here is derived from an EMBL/GenBank/DDBJ whole genome shotgun (WGS) entry which is preliminary data.</text>
</comment>
<evidence type="ECO:0000256" key="1">
    <source>
        <dbReference type="SAM" id="MobiDB-lite"/>
    </source>
</evidence>
<dbReference type="EMBL" id="QJKJ01007868">
    <property type="protein sequence ID" value="RDX81635.1"/>
    <property type="molecule type" value="Genomic_DNA"/>
</dbReference>
<feature type="compositionally biased region" description="Basic and acidic residues" evidence="1">
    <location>
        <begin position="27"/>
        <end position="41"/>
    </location>
</feature>
<dbReference type="SUPFAM" id="SSF56672">
    <property type="entry name" value="DNA/RNA polymerases"/>
    <property type="match status" value="1"/>
</dbReference>
<sequence>MFSFEHMRQKVTLKPLSLREVCEDQLKMKKEREEDTKEKEKARKAKRKESEKNKEKSKSGSEKNSDRKDSSKEKERSVKRKSLLSKRKVKCKEVLMVSRKEVKRVLLAINEPLFLLPTNMCFHVSFPMFNMPTGFGEILEGFKELFQKDIPKGLPPIRGIERPIESPWEHPIPRLDDLLDELYGSRSLLDELHGSSVLYRRFVKDFSTLPTPLNEIIKKDVGLKWKEPQERAFKVVKDRLTHGTTLTLPKIYIMTYFIPCHKVDDAYHVTNLFFKEMVRLHGLSKTIVSHRDSKFHSYFLENPLKIGNTIISSFELMYGFNPLSPLDLLSLPCVASMVNQDGSLMPNLLRGCMRKHVPIWKGRVSNMPKLPIRARTEVWVHSRKDRVPTLRKSKPLPRGDGSF</sequence>
<feature type="region of interest" description="Disordered" evidence="1">
    <location>
        <begin position="27"/>
        <end position="81"/>
    </location>
</feature>
<name>A0A371FTG0_MUCPR</name>
<proteinExistence type="predicted"/>
<dbReference type="PANTHER" id="PTHR35046">
    <property type="entry name" value="ZINC KNUCKLE (CCHC-TYPE) FAMILY PROTEIN"/>
    <property type="match status" value="1"/>
</dbReference>
<dbReference type="Proteomes" id="UP000257109">
    <property type="component" value="Unassembled WGS sequence"/>
</dbReference>
<feature type="non-terminal residue" evidence="2">
    <location>
        <position position="403"/>
    </location>
</feature>
<feature type="compositionally biased region" description="Basic and acidic residues" evidence="1">
    <location>
        <begin position="48"/>
        <end position="76"/>
    </location>
</feature>
<gene>
    <name evidence="2" type="ORF">CR513_37658</name>
</gene>
<organism evidence="2 3">
    <name type="scientific">Mucuna pruriens</name>
    <name type="common">Velvet bean</name>
    <name type="synonym">Dolichos pruriens</name>
    <dbReference type="NCBI Taxonomy" id="157652"/>
    <lineage>
        <taxon>Eukaryota</taxon>
        <taxon>Viridiplantae</taxon>
        <taxon>Streptophyta</taxon>
        <taxon>Embryophyta</taxon>
        <taxon>Tracheophyta</taxon>
        <taxon>Spermatophyta</taxon>
        <taxon>Magnoliopsida</taxon>
        <taxon>eudicotyledons</taxon>
        <taxon>Gunneridae</taxon>
        <taxon>Pentapetalae</taxon>
        <taxon>rosids</taxon>
        <taxon>fabids</taxon>
        <taxon>Fabales</taxon>
        <taxon>Fabaceae</taxon>
        <taxon>Papilionoideae</taxon>
        <taxon>50 kb inversion clade</taxon>
        <taxon>NPAAA clade</taxon>
        <taxon>indigoferoid/millettioid clade</taxon>
        <taxon>Phaseoleae</taxon>
        <taxon>Mucuna</taxon>
    </lineage>
</organism>
<dbReference type="InterPro" id="IPR043502">
    <property type="entry name" value="DNA/RNA_pol_sf"/>
</dbReference>
<dbReference type="AlphaFoldDB" id="A0A371FTG0"/>
<dbReference type="Gene3D" id="3.30.70.270">
    <property type="match status" value="1"/>
</dbReference>